<protein>
    <recommendedName>
        <fullName evidence="3">Alginate lyase domain-containing protein</fullName>
    </recommendedName>
</protein>
<dbReference type="InterPro" id="IPR008397">
    <property type="entry name" value="Alginate_lyase_dom"/>
</dbReference>
<sequence length="381" mass="42352">MAAPPKPRKLPHRLRVWVIGLSFLTAVGTTEAAASLSYPFVLPENSAATLHYDKPFVCEKPVPPMVDMSNIGTFYKPGSTQSVIDKQAMAAYVKRNRLVDRTRASLRQMVRRAVTSPNDRMRIGPCIMRQLVVWAKADALLGNLDDNDPKGRRQAILITAFGMKSFTDAYSVALQLDTPPREQRALIEGWLGKLGDAIIAEFTPPSAPRPKKNQWLDRNANTRYWGASAVGLVATLTQDNRQLDWAMNVLHTGLSESSADGSFPAELSRGGRALHYQAFAMKALTLLVAIADENGRALSSEDEKRLATAARFTAEGYEKPDTIAKRTGQEQLKKPDMVEWMPLLSQHFARNNPNLMTLLRKVASNFDPRESDYLIGFLRAE</sequence>
<comment type="caution">
    <text evidence="4">The sequence shown here is derived from an EMBL/GenBank/DDBJ whole genome shotgun (WGS) entry which is preliminary data.</text>
</comment>
<accession>A0A6M1RUP1</accession>
<keyword evidence="2" id="KW-0456">Lyase</keyword>
<dbReference type="GO" id="GO:0042597">
    <property type="term" value="C:periplasmic space"/>
    <property type="evidence" value="ECO:0007669"/>
    <property type="project" value="InterPro"/>
</dbReference>
<dbReference type="GO" id="GO:0016829">
    <property type="term" value="F:lyase activity"/>
    <property type="evidence" value="ECO:0007669"/>
    <property type="project" value="UniProtKB-KW"/>
</dbReference>
<dbReference type="RefSeq" id="WP_163902520.1">
    <property type="nucleotide sequence ID" value="NZ_CP048427.1"/>
</dbReference>
<gene>
    <name evidence="4" type="ORF">G6N76_15795</name>
</gene>
<proteinExistence type="predicted"/>
<evidence type="ECO:0000313" key="5">
    <source>
        <dbReference type="Proteomes" id="UP000477849"/>
    </source>
</evidence>
<dbReference type="Pfam" id="PF05426">
    <property type="entry name" value="Alginate_lyase"/>
    <property type="match status" value="1"/>
</dbReference>
<organism evidence="4 5">
    <name type="scientific">Rhizobium daejeonense</name>
    <dbReference type="NCBI Taxonomy" id="240521"/>
    <lineage>
        <taxon>Bacteria</taxon>
        <taxon>Pseudomonadati</taxon>
        <taxon>Pseudomonadota</taxon>
        <taxon>Alphaproteobacteria</taxon>
        <taxon>Hyphomicrobiales</taxon>
        <taxon>Rhizobiaceae</taxon>
        <taxon>Rhizobium/Agrobacterium group</taxon>
        <taxon>Rhizobium</taxon>
    </lineage>
</organism>
<dbReference type="InterPro" id="IPR008929">
    <property type="entry name" value="Chondroitin_lyas"/>
</dbReference>
<reference evidence="4 5" key="1">
    <citation type="submission" date="2020-02" db="EMBL/GenBank/DDBJ databases">
        <title>Genome sequence of the type strain CCBAU10050 of Rhizobium daejeonense.</title>
        <authorList>
            <person name="Gao J."/>
            <person name="Sun J."/>
        </authorList>
    </citation>
    <scope>NUCLEOTIDE SEQUENCE [LARGE SCALE GENOMIC DNA]</scope>
    <source>
        <strain evidence="4 5">CCBAU10050</strain>
    </source>
</reference>
<evidence type="ECO:0000256" key="1">
    <source>
        <dbReference type="ARBA" id="ARBA00022729"/>
    </source>
</evidence>
<feature type="domain" description="Alginate lyase" evidence="3">
    <location>
        <begin position="129"/>
        <end position="322"/>
    </location>
</feature>
<evidence type="ECO:0000259" key="3">
    <source>
        <dbReference type="Pfam" id="PF05426"/>
    </source>
</evidence>
<keyword evidence="1" id="KW-0732">Signal</keyword>
<dbReference type="SUPFAM" id="SSF48230">
    <property type="entry name" value="Chondroitin AC/alginate lyase"/>
    <property type="match status" value="1"/>
</dbReference>
<dbReference type="AlphaFoldDB" id="A0A6M1RUP1"/>
<dbReference type="Gene3D" id="1.50.10.100">
    <property type="entry name" value="Chondroitin AC/alginate lyase"/>
    <property type="match status" value="1"/>
</dbReference>
<dbReference type="EMBL" id="JAAKZH010000004">
    <property type="protein sequence ID" value="NGO65132.1"/>
    <property type="molecule type" value="Genomic_DNA"/>
</dbReference>
<dbReference type="Proteomes" id="UP000477849">
    <property type="component" value="Unassembled WGS sequence"/>
</dbReference>
<keyword evidence="5" id="KW-1185">Reference proteome</keyword>
<evidence type="ECO:0000313" key="4">
    <source>
        <dbReference type="EMBL" id="NGO65132.1"/>
    </source>
</evidence>
<name>A0A6M1RUP1_9HYPH</name>
<evidence type="ECO:0000256" key="2">
    <source>
        <dbReference type="ARBA" id="ARBA00023239"/>
    </source>
</evidence>